<gene>
    <name evidence="1" type="ORF">NPD5_264</name>
</gene>
<proteinExistence type="predicted"/>
<evidence type="ECO:0000313" key="2">
    <source>
        <dbReference type="Proteomes" id="UP000182204"/>
    </source>
</evidence>
<evidence type="ECO:0000313" key="1">
    <source>
        <dbReference type="EMBL" id="APH14395.1"/>
    </source>
</evidence>
<protein>
    <submittedName>
        <fullName evidence="1">Putative membrane protein</fullName>
    </submittedName>
</protein>
<organism evidence="1 2">
    <name type="scientific">Clostridium sporogenes</name>
    <dbReference type="NCBI Taxonomy" id="1509"/>
    <lineage>
        <taxon>Bacteria</taxon>
        <taxon>Bacillati</taxon>
        <taxon>Bacillota</taxon>
        <taxon>Clostridia</taxon>
        <taxon>Eubacteriales</taxon>
        <taxon>Clostridiaceae</taxon>
        <taxon>Clostridium</taxon>
    </lineage>
</organism>
<name>A0A1J1D288_CLOSG</name>
<dbReference type="EMBL" id="CP013243">
    <property type="protein sequence ID" value="APH14395.1"/>
    <property type="molecule type" value="Genomic_DNA"/>
</dbReference>
<sequence length="30" mass="3442">MTKLEIILFITAVVSVITTMVLYKENTKNK</sequence>
<dbReference type="Proteomes" id="UP000182204">
    <property type="component" value="Chromosome"/>
</dbReference>
<dbReference type="AlphaFoldDB" id="A0A1J1D288"/>
<reference evidence="1 2" key="1">
    <citation type="submission" date="2015-11" db="EMBL/GenBank/DDBJ databases">
        <authorList>
            <person name="Hill K.K."/>
            <person name="Shirey T.B."/>
            <person name="Raphael B."/>
            <person name="Daligault H.E."/>
            <person name="Davenport K.W."/>
            <person name="Bruce D.C."/>
            <person name="Foley B.T."/>
            <person name="Johnson S.L."/>
        </authorList>
    </citation>
    <scope>NUCLEOTIDE SEQUENCE [LARGE SCALE GENOMIC DNA]</scope>
    <source>
        <strain evidence="1 2">CDC_1632</strain>
    </source>
</reference>
<accession>A0A1J1D288</accession>